<dbReference type="GO" id="GO:0044718">
    <property type="term" value="P:siderophore transmembrane transport"/>
    <property type="evidence" value="ECO:0007669"/>
    <property type="project" value="TreeGrafter"/>
</dbReference>
<gene>
    <name evidence="11" type="ORF">METZ01_LOCUS79356</name>
</gene>
<keyword evidence="2" id="KW-0813">Transport</keyword>
<keyword evidence="4" id="KW-0732">Signal</keyword>
<keyword evidence="3" id="KW-0812">Transmembrane</keyword>
<dbReference type="InterPro" id="IPR008969">
    <property type="entry name" value="CarboxyPept-like_regulatory"/>
</dbReference>
<dbReference type="Pfam" id="PF07715">
    <property type="entry name" value="Plug"/>
    <property type="match status" value="1"/>
</dbReference>
<reference evidence="11" key="1">
    <citation type="submission" date="2018-05" db="EMBL/GenBank/DDBJ databases">
        <authorList>
            <person name="Lanie J.A."/>
            <person name="Ng W.-L."/>
            <person name="Kazmierczak K.M."/>
            <person name="Andrzejewski T.M."/>
            <person name="Davidsen T.M."/>
            <person name="Wayne K.J."/>
            <person name="Tettelin H."/>
            <person name="Glass J.I."/>
            <person name="Rusch D."/>
            <person name="Podicherti R."/>
            <person name="Tsui H.-C.T."/>
            <person name="Winkler M.E."/>
        </authorList>
    </citation>
    <scope>NUCLEOTIDE SEQUENCE</scope>
</reference>
<dbReference type="InterPro" id="IPR012910">
    <property type="entry name" value="Plug_dom"/>
</dbReference>
<proteinExistence type="predicted"/>
<dbReference type="Gene3D" id="2.40.170.20">
    <property type="entry name" value="TonB-dependent receptor, beta-barrel domain"/>
    <property type="match status" value="1"/>
</dbReference>
<protein>
    <submittedName>
        <fullName evidence="11">Uncharacterized protein</fullName>
    </submittedName>
</protein>
<feature type="domain" description="TonB-dependent receptor plug" evidence="10">
    <location>
        <begin position="113"/>
        <end position="221"/>
    </location>
</feature>
<keyword evidence="5" id="KW-0798">TonB box</keyword>
<evidence type="ECO:0000259" key="10">
    <source>
        <dbReference type="Pfam" id="PF07715"/>
    </source>
</evidence>
<dbReference type="EMBL" id="UINC01006266">
    <property type="protein sequence ID" value="SVA26502.1"/>
    <property type="molecule type" value="Genomic_DNA"/>
</dbReference>
<dbReference type="Pfam" id="PF13715">
    <property type="entry name" value="CarbopepD_reg_2"/>
    <property type="match status" value="1"/>
</dbReference>
<accession>A0A381UE52</accession>
<dbReference type="GO" id="GO:0009279">
    <property type="term" value="C:cell outer membrane"/>
    <property type="evidence" value="ECO:0007669"/>
    <property type="project" value="UniProtKB-SubCell"/>
</dbReference>
<dbReference type="GO" id="GO:0015344">
    <property type="term" value="F:siderophore uptake transmembrane transporter activity"/>
    <property type="evidence" value="ECO:0007669"/>
    <property type="project" value="TreeGrafter"/>
</dbReference>
<dbReference type="InterPro" id="IPR039426">
    <property type="entry name" value="TonB-dep_rcpt-like"/>
</dbReference>
<dbReference type="SUPFAM" id="SSF49464">
    <property type="entry name" value="Carboxypeptidase regulatory domain-like"/>
    <property type="match status" value="1"/>
</dbReference>
<evidence type="ECO:0000256" key="5">
    <source>
        <dbReference type="ARBA" id="ARBA00023077"/>
    </source>
</evidence>
<dbReference type="InterPro" id="IPR037066">
    <property type="entry name" value="Plug_dom_sf"/>
</dbReference>
<sequence length="931" mass="101908">MRTILKIFMMLFCVFSYAQTTVTGSVTDSNSQPLSGATVVIVGSSTGVVADFDGNYSITSDMDTPFTLQASSVGFQAMSAEVSSSSTVNFVLEDNTALDAVVVSASRTPQRIFESPVTIERFGTKDIATTASADFYDGLENLKGVDINVNSLTFKAINTRGFATFANTRFVQLVDGMDNSAPALNFPLGNLLGMTETDVLSVEIIPGSSSALYGANAFNGILLMESKNPFDHQGVSGQYKHGITSQDAAGDNEFRDLQVRWGHKFSDKVAMKVNFAYLRGVDWIADSTLDKLGRVDENGALLTRDAYDHDGINIYGDEVSTNINTVAGIMEGMGLLPAGASALVPSVSVSRTGYREVDLTDHVARSKKADWGLYWRPNADDLQITYIGKIGTGETVYQGTNRYGIENFIMTQHKLNVKDDNFSFTAYMTEDNAGDSYDMNFTAININRIWKDDLTWFATYVGGIVQGQLGGLTMDGAHALARSAADAGRFEPGSQAYLDAFETVTNDPDITTGSKFKDNSKVYNADFNYNFGHMWDWAEVQVGGSYREYALNSSGTIYTDYDGPIHYGDMGVYTQLVKNMADDRFTVTAAARYDKAEFSDGAVTPRVAFAYTAGKDRNHNVRLSFQTGYRNPTTQDLFIGFDVGRARLIGSAPDNPARYVRDYSVSAAGQALGVPATVTLTGENAFNNSFSMNSVLAMAATGNPGLLQASGVEYVKPEQMQSVEFGWRAKLSNTFTIDANIYKNAYQDFISTQVVISPYYGQVGDNGLSILAIANGDFETYSAYTNADAEVESWGATVGIRTKIFKDYDLSANYTKSVLEFDQEAYPDFATNWNTPEDKWKVQFGNTNVFENVGFNVAWRWFTDFYWESTFGNGDVPATHVIDAQINFTIPKWKSVIKIGGANIGGEEYFTAFGSGFIGTQYYVSWTANNL</sequence>
<name>A0A381UE52_9ZZZZ</name>
<dbReference type="AlphaFoldDB" id="A0A381UE52"/>
<organism evidence="11">
    <name type="scientific">marine metagenome</name>
    <dbReference type="NCBI Taxonomy" id="408172"/>
    <lineage>
        <taxon>unclassified sequences</taxon>
        <taxon>metagenomes</taxon>
        <taxon>ecological metagenomes</taxon>
    </lineage>
</organism>
<evidence type="ECO:0000256" key="4">
    <source>
        <dbReference type="ARBA" id="ARBA00022729"/>
    </source>
</evidence>
<evidence type="ECO:0000256" key="3">
    <source>
        <dbReference type="ARBA" id="ARBA00022692"/>
    </source>
</evidence>
<comment type="subcellular location">
    <subcellularLocation>
        <location evidence="1">Cell outer membrane</location>
        <topology evidence="1">Multi-pass membrane protein</topology>
    </subcellularLocation>
</comment>
<evidence type="ECO:0000256" key="2">
    <source>
        <dbReference type="ARBA" id="ARBA00022448"/>
    </source>
</evidence>
<dbReference type="Pfam" id="PF00593">
    <property type="entry name" value="TonB_dep_Rec_b-barrel"/>
    <property type="match status" value="1"/>
</dbReference>
<dbReference type="InterPro" id="IPR000531">
    <property type="entry name" value="Beta-barrel_TonB"/>
</dbReference>
<evidence type="ECO:0000256" key="8">
    <source>
        <dbReference type="ARBA" id="ARBA00023237"/>
    </source>
</evidence>
<evidence type="ECO:0000313" key="11">
    <source>
        <dbReference type="EMBL" id="SVA26502.1"/>
    </source>
</evidence>
<dbReference type="PANTHER" id="PTHR30069:SF29">
    <property type="entry name" value="HEMOGLOBIN AND HEMOGLOBIN-HAPTOGLOBIN-BINDING PROTEIN 1-RELATED"/>
    <property type="match status" value="1"/>
</dbReference>
<feature type="domain" description="TonB-dependent receptor-like beta-barrel" evidence="9">
    <location>
        <begin position="420"/>
        <end position="895"/>
    </location>
</feature>
<dbReference type="PANTHER" id="PTHR30069">
    <property type="entry name" value="TONB-DEPENDENT OUTER MEMBRANE RECEPTOR"/>
    <property type="match status" value="1"/>
</dbReference>
<evidence type="ECO:0000256" key="7">
    <source>
        <dbReference type="ARBA" id="ARBA00023170"/>
    </source>
</evidence>
<dbReference type="Gene3D" id="2.170.130.10">
    <property type="entry name" value="TonB-dependent receptor, plug domain"/>
    <property type="match status" value="1"/>
</dbReference>
<keyword evidence="8" id="KW-0998">Cell outer membrane</keyword>
<keyword evidence="6" id="KW-0472">Membrane</keyword>
<evidence type="ECO:0000256" key="1">
    <source>
        <dbReference type="ARBA" id="ARBA00004571"/>
    </source>
</evidence>
<dbReference type="Gene3D" id="2.60.40.1120">
    <property type="entry name" value="Carboxypeptidase-like, regulatory domain"/>
    <property type="match status" value="1"/>
</dbReference>
<keyword evidence="7" id="KW-0675">Receptor</keyword>
<evidence type="ECO:0000256" key="6">
    <source>
        <dbReference type="ARBA" id="ARBA00023136"/>
    </source>
</evidence>
<dbReference type="SUPFAM" id="SSF56935">
    <property type="entry name" value="Porins"/>
    <property type="match status" value="1"/>
</dbReference>
<evidence type="ECO:0000259" key="9">
    <source>
        <dbReference type="Pfam" id="PF00593"/>
    </source>
</evidence>
<dbReference type="InterPro" id="IPR036942">
    <property type="entry name" value="Beta-barrel_TonB_sf"/>
</dbReference>